<dbReference type="EMBL" id="MVGC01003738">
    <property type="protein sequence ID" value="RJE16592.1"/>
    <property type="molecule type" value="Genomic_DNA"/>
</dbReference>
<feature type="non-terminal residue" evidence="2">
    <location>
        <position position="87"/>
    </location>
</feature>
<comment type="caution">
    <text evidence="2">The sequence shown here is derived from an EMBL/GenBank/DDBJ whole genome shotgun (WGS) entry which is preliminary data.</text>
</comment>
<gene>
    <name evidence="2" type="ORF">PHISCL_11071</name>
</gene>
<sequence>PPLRQPGRGHPTGGTVTRQPDEASLDCGDLKKRSSDRAFTSFLDIKKKYHKEFLESVRQHVQDAGFASDVLRNNELVREACVLDFLG</sequence>
<feature type="region of interest" description="Disordered" evidence="1">
    <location>
        <begin position="1"/>
        <end position="29"/>
    </location>
</feature>
<dbReference type="AlphaFoldDB" id="A0A3A2Z0C4"/>
<evidence type="ECO:0000256" key="1">
    <source>
        <dbReference type="SAM" id="MobiDB-lite"/>
    </source>
</evidence>
<organism evidence="2 3">
    <name type="scientific">Aspergillus sclerotialis</name>
    <dbReference type="NCBI Taxonomy" id="2070753"/>
    <lineage>
        <taxon>Eukaryota</taxon>
        <taxon>Fungi</taxon>
        <taxon>Dikarya</taxon>
        <taxon>Ascomycota</taxon>
        <taxon>Pezizomycotina</taxon>
        <taxon>Eurotiomycetes</taxon>
        <taxon>Eurotiomycetidae</taxon>
        <taxon>Eurotiales</taxon>
        <taxon>Aspergillaceae</taxon>
        <taxon>Aspergillus</taxon>
        <taxon>Aspergillus subgen. Polypaecilum</taxon>
    </lineage>
</organism>
<evidence type="ECO:0000313" key="2">
    <source>
        <dbReference type="EMBL" id="RJE16592.1"/>
    </source>
</evidence>
<feature type="non-terminal residue" evidence="2">
    <location>
        <position position="1"/>
    </location>
</feature>
<protein>
    <submittedName>
        <fullName evidence="2">Uncharacterized protein</fullName>
    </submittedName>
</protein>
<evidence type="ECO:0000313" key="3">
    <source>
        <dbReference type="Proteomes" id="UP000266188"/>
    </source>
</evidence>
<keyword evidence="3" id="KW-1185">Reference proteome</keyword>
<name>A0A3A2Z0C4_9EURO</name>
<accession>A0A3A2Z0C4</accession>
<dbReference type="Proteomes" id="UP000266188">
    <property type="component" value="Unassembled WGS sequence"/>
</dbReference>
<proteinExistence type="predicted"/>
<dbReference type="OrthoDB" id="5425806at2759"/>
<reference evidence="3" key="1">
    <citation type="submission" date="2017-02" db="EMBL/GenBank/DDBJ databases">
        <authorList>
            <person name="Tafer H."/>
            <person name="Lopandic K."/>
        </authorList>
    </citation>
    <scope>NUCLEOTIDE SEQUENCE [LARGE SCALE GENOMIC DNA]</scope>
    <source>
        <strain evidence="3">CBS 366.77</strain>
    </source>
</reference>